<dbReference type="AlphaFoldDB" id="A0A9X1S4Y2"/>
<evidence type="ECO:0000313" key="2">
    <source>
        <dbReference type="EMBL" id="MCC2033942.1"/>
    </source>
</evidence>
<comment type="caution">
    <text evidence="2">The sequence shown here is derived from an EMBL/GenBank/DDBJ whole genome shotgun (WGS) entry which is preliminary data.</text>
</comment>
<dbReference type="PROSITE" id="PS51257">
    <property type="entry name" value="PROKAR_LIPOPROTEIN"/>
    <property type="match status" value="1"/>
</dbReference>
<evidence type="ECO:0000313" key="3">
    <source>
        <dbReference type="Proteomes" id="UP001139354"/>
    </source>
</evidence>
<feature type="signal peptide" evidence="1">
    <location>
        <begin position="1"/>
        <end position="25"/>
    </location>
</feature>
<organism evidence="2 3">
    <name type="scientific">Microbacterium allomyrinae</name>
    <dbReference type="NCBI Taxonomy" id="2830666"/>
    <lineage>
        <taxon>Bacteria</taxon>
        <taxon>Bacillati</taxon>
        <taxon>Actinomycetota</taxon>
        <taxon>Actinomycetes</taxon>
        <taxon>Micrococcales</taxon>
        <taxon>Microbacteriaceae</taxon>
        <taxon>Microbacterium</taxon>
    </lineage>
</organism>
<dbReference type="EMBL" id="JAGTTN010000008">
    <property type="protein sequence ID" value="MCC2033942.1"/>
    <property type="molecule type" value="Genomic_DNA"/>
</dbReference>
<protein>
    <submittedName>
        <fullName evidence="2">Uncharacterized protein</fullName>
    </submittedName>
</protein>
<name>A0A9X1S4Y2_9MICO</name>
<evidence type="ECO:0000256" key="1">
    <source>
        <dbReference type="SAM" id="SignalP"/>
    </source>
</evidence>
<dbReference type="Proteomes" id="UP001139354">
    <property type="component" value="Unassembled WGS sequence"/>
</dbReference>
<sequence length="254" mass="26214">MRRSRLTAATIATAALLAIVGCASAEPASAPMPASASDGFLCGGVSISPDAVDARVPLSDLDSDARTALTEATWDDGLPLELVEDDWYLAAAAEDSVTVLRDVEVAPDPASPAIAPDHEVLIVSRMDDASNLPPGWYVSRSDDCALTLDLGERSVPAIAFATPPDPESSTLHLLVTEQTCNSGADAQGRIEIVSLVETGEQVGLVLGVRPRTGGQDCPANPATPFTVTLSAPLGERTILDAGLAVPRPIALVGR</sequence>
<feature type="chain" id="PRO_5040759216" evidence="1">
    <location>
        <begin position="26"/>
        <end position="254"/>
    </location>
</feature>
<dbReference type="RefSeq" id="WP_229385940.1">
    <property type="nucleotide sequence ID" value="NZ_JAGTTN010000008.1"/>
</dbReference>
<gene>
    <name evidence="2" type="ORF">KEC57_17275</name>
</gene>
<proteinExistence type="predicted"/>
<keyword evidence="1" id="KW-0732">Signal</keyword>
<keyword evidence="3" id="KW-1185">Reference proteome</keyword>
<reference evidence="2" key="1">
    <citation type="submission" date="2021-04" db="EMBL/GenBank/DDBJ databases">
        <title>Microbacterium tenobrionis sp. nov. and Microbacterium allomyrinae sp. nov., isolated from larvae of Tenobrio molitor and Allomyrina dichotoma, respectively.</title>
        <authorList>
            <person name="Lee S.D."/>
        </authorList>
    </citation>
    <scope>NUCLEOTIDE SEQUENCE</scope>
    <source>
        <strain evidence="2">BWT-G7</strain>
    </source>
</reference>
<accession>A0A9X1S4Y2</accession>